<reference evidence="2" key="2">
    <citation type="submission" date="2022-01" db="EMBL/GenBank/DDBJ databases">
        <authorList>
            <person name="Zivanovic Y."/>
            <person name="Moreira D."/>
            <person name="Lopez-Garcia P."/>
        </authorList>
    </citation>
    <scope>NUCLEOTIDE SEQUENCE</scope>
    <source>
        <strain evidence="2">G9</strain>
    </source>
</reference>
<comment type="caution">
    <text evidence="2">The sequence shown here is derived from an EMBL/GenBank/DDBJ whole genome shotgun (WGS) entry which is preliminary data.</text>
</comment>
<proteinExistence type="predicted"/>
<dbReference type="RefSeq" id="WP_277866061.1">
    <property type="nucleotide sequence ID" value="NZ_JAKKUT010000002.1"/>
</dbReference>
<evidence type="ECO:0000313" key="3">
    <source>
        <dbReference type="Proteomes" id="UP001154265"/>
    </source>
</evidence>
<dbReference type="Proteomes" id="UP001154265">
    <property type="component" value="Unassembled WGS sequence"/>
</dbReference>
<sequence>MDAQQSVKNPMPLLKYSYDVALDWCDNHGWTDLFVEQYQYWAFPPGGVMPLPLPHQALESIDPALRLTPRQSQLHGIAIGIGLASTLFSYVFQSPLPLIMGFSLCTLAMALQEQ</sequence>
<reference evidence="2" key="1">
    <citation type="journal article" date="2022" name="Genome Biol. Evol.">
        <title>A New Gene Family Diagnostic for Intracellular Biomineralization of Amorphous Ca Carbonates by Cyanobacteria.</title>
        <authorList>
            <person name="Benzerara K."/>
            <person name="Duprat E."/>
            <person name="Bitard-Feildel T."/>
            <person name="Caumes G."/>
            <person name="Cassier-Chauvat C."/>
            <person name="Chauvat F."/>
            <person name="Dezi M."/>
            <person name="Diop S.I."/>
            <person name="Gaschignard G."/>
            <person name="Gorgen S."/>
            <person name="Gugger M."/>
            <person name="Lopez-Garcia P."/>
            <person name="Millet M."/>
            <person name="Skouri-Panet F."/>
            <person name="Moreira D."/>
            <person name="Callebaut I."/>
        </authorList>
    </citation>
    <scope>NUCLEOTIDE SEQUENCE</scope>
    <source>
        <strain evidence="2">G9</strain>
    </source>
</reference>
<organism evidence="2 3">
    <name type="scientific">Candidatus Synechococcus calcipolaris G9</name>
    <dbReference type="NCBI Taxonomy" id="1497997"/>
    <lineage>
        <taxon>Bacteria</taxon>
        <taxon>Bacillati</taxon>
        <taxon>Cyanobacteriota</taxon>
        <taxon>Cyanophyceae</taxon>
        <taxon>Synechococcales</taxon>
        <taxon>Synechococcaceae</taxon>
        <taxon>Synechococcus</taxon>
    </lineage>
</organism>
<keyword evidence="1" id="KW-0812">Transmembrane</keyword>
<name>A0ABT6EWK0_9SYNE</name>
<keyword evidence="3" id="KW-1185">Reference proteome</keyword>
<accession>A0ABT6EWK0</accession>
<feature type="transmembrane region" description="Helical" evidence="1">
    <location>
        <begin position="74"/>
        <end position="92"/>
    </location>
</feature>
<evidence type="ECO:0000313" key="2">
    <source>
        <dbReference type="EMBL" id="MDG2990143.1"/>
    </source>
</evidence>
<keyword evidence="1" id="KW-1133">Transmembrane helix</keyword>
<evidence type="ECO:0000256" key="1">
    <source>
        <dbReference type="SAM" id="Phobius"/>
    </source>
</evidence>
<dbReference type="EMBL" id="JAKKUT010000002">
    <property type="protein sequence ID" value="MDG2990143.1"/>
    <property type="molecule type" value="Genomic_DNA"/>
</dbReference>
<keyword evidence="1" id="KW-0472">Membrane</keyword>
<gene>
    <name evidence="2" type="ORF">L3556_04215</name>
</gene>
<protein>
    <submittedName>
        <fullName evidence="2">Uncharacterized protein</fullName>
    </submittedName>
</protein>